<dbReference type="Proteomes" id="UP000186104">
    <property type="component" value="Chromosome"/>
</dbReference>
<dbReference type="PANTHER" id="PTHR33505:SF4">
    <property type="entry name" value="PROTEIN PREY, MITOCHONDRIAL"/>
    <property type="match status" value="1"/>
</dbReference>
<evidence type="ECO:0000313" key="4">
    <source>
        <dbReference type="Proteomes" id="UP000186104"/>
    </source>
</evidence>
<dbReference type="Gene3D" id="2.20.25.10">
    <property type="match status" value="1"/>
</dbReference>
<evidence type="ECO:0000256" key="1">
    <source>
        <dbReference type="HAMAP-Rule" id="MF_01187"/>
    </source>
</evidence>
<dbReference type="GO" id="GO:0005829">
    <property type="term" value="C:cytosol"/>
    <property type="evidence" value="ECO:0007669"/>
    <property type="project" value="TreeGrafter"/>
</dbReference>
<dbReference type="KEGG" id="dtm:BJL86_1486"/>
<proteinExistence type="inferred from homology"/>
<feature type="region of interest" description="Disordered" evidence="2">
    <location>
        <begin position="63"/>
        <end position="82"/>
    </location>
</feature>
<dbReference type="PANTHER" id="PTHR33505">
    <property type="entry name" value="ZGC:162634"/>
    <property type="match status" value="1"/>
</dbReference>
<name>A0A173LLV6_9ACTN</name>
<reference evidence="3 4" key="1">
    <citation type="submission" date="2016-06" db="EMBL/GenBank/DDBJ databases">
        <title>Complete genome sequence of a saline-alkali tolerant type strain Dietzia timorensis ID05-A0528T.</title>
        <authorList>
            <person name="Wu X."/>
        </authorList>
    </citation>
    <scope>NUCLEOTIDE SEQUENCE [LARGE SCALE GENOMIC DNA]</scope>
    <source>
        <strain evidence="3 4">ID05-A0528</strain>
    </source>
</reference>
<evidence type="ECO:0000256" key="2">
    <source>
        <dbReference type="SAM" id="MobiDB-lite"/>
    </source>
</evidence>
<dbReference type="AlphaFoldDB" id="A0A173LLV6"/>
<dbReference type="HAMAP" id="MF_01187">
    <property type="entry name" value="UPF0434"/>
    <property type="match status" value="1"/>
</dbReference>
<gene>
    <name evidence="3" type="ORF">BJL86_1486</name>
</gene>
<dbReference type="Pfam" id="PF03966">
    <property type="entry name" value="Trm112p"/>
    <property type="match status" value="1"/>
</dbReference>
<organism evidence="3 4">
    <name type="scientific">Dietzia timorensis</name>
    <dbReference type="NCBI Taxonomy" id="499555"/>
    <lineage>
        <taxon>Bacteria</taxon>
        <taxon>Bacillati</taxon>
        <taxon>Actinomycetota</taxon>
        <taxon>Actinomycetes</taxon>
        <taxon>Mycobacteriales</taxon>
        <taxon>Dietziaceae</taxon>
        <taxon>Dietzia</taxon>
    </lineage>
</organism>
<dbReference type="SUPFAM" id="SSF158997">
    <property type="entry name" value="Trm112p-like"/>
    <property type="match status" value="1"/>
</dbReference>
<protein>
    <recommendedName>
        <fullName evidence="1">UPF0434 protein BJL86_1486</fullName>
    </recommendedName>
</protein>
<accession>A0A173LLV6</accession>
<dbReference type="InterPro" id="IPR005651">
    <property type="entry name" value="Trm112-like"/>
</dbReference>
<evidence type="ECO:0000313" key="3">
    <source>
        <dbReference type="EMBL" id="ANI92267.1"/>
    </source>
</evidence>
<dbReference type="STRING" id="499555.BJL86_1486"/>
<keyword evidence="4" id="KW-1185">Reference proteome</keyword>
<comment type="similarity">
    <text evidence="1">Belongs to the UPF0434 family.</text>
</comment>
<dbReference type="EMBL" id="CP015961">
    <property type="protein sequence ID" value="ANI92267.1"/>
    <property type="molecule type" value="Genomic_DNA"/>
</dbReference>
<sequence>MEIRRRNLEAMTSLDPRLLEILACPVDRGPLSPVSGDRLYNPRLHLIYRIDDGIPVLLRDEAQEATSDEQKSLAAEIGDSSN</sequence>